<name>A0ACC1TDU6_9APHY</name>
<protein>
    <submittedName>
        <fullName evidence="1">Uncharacterized protein</fullName>
    </submittedName>
</protein>
<reference evidence="1" key="1">
    <citation type="submission" date="2022-07" db="EMBL/GenBank/DDBJ databases">
        <title>Genome Sequence of Phlebia brevispora.</title>
        <authorList>
            <person name="Buettner E."/>
        </authorList>
    </citation>
    <scope>NUCLEOTIDE SEQUENCE</scope>
    <source>
        <strain evidence="1">MPL23</strain>
    </source>
</reference>
<sequence length="305" mass="33885">MVTLRQTVRLASAKRLIKSDTCQIETAVRRLPCAEPSRQLPSSPRACSPQNAREMRAPTLIRLMSTAPPLSTVHRGTAFETKCMRLLEENFCMSLQRVGGTADGGIDLQGWWWLPTSENLPSSNDLAHYRRMRVLAQCKAEKKKTGPAYLREMEGVLHRNSIATVQATSSSEALLSPANQYPTVGLFISMSPFTKKALLHAHSSPFPFCLLHLPEPEDSNADEEEAGAEGIGSIVLNHVLMHSVLRGEVEARLEYPYRPGELWRPGLWWKGKRISSWTPDRIALDSSSSSIDSVYNTAAEGETTR</sequence>
<dbReference type="EMBL" id="JANHOG010000042">
    <property type="protein sequence ID" value="KAJ3559161.1"/>
    <property type="molecule type" value="Genomic_DNA"/>
</dbReference>
<accession>A0ACC1TDU6</accession>
<evidence type="ECO:0000313" key="1">
    <source>
        <dbReference type="EMBL" id="KAJ3559161.1"/>
    </source>
</evidence>
<organism evidence="1 2">
    <name type="scientific">Phlebia brevispora</name>
    <dbReference type="NCBI Taxonomy" id="194682"/>
    <lineage>
        <taxon>Eukaryota</taxon>
        <taxon>Fungi</taxon>
        <taxon>Dikarya</taxon>
        <taxon>Basidiomycota</taxon>
        <taxon>Agaricomycotina</taxon>
        <taxon>Agaricomycetes</taxon>
        <taxon>Polyporales</taxon>
        <taxon>Meruliaceae</taxon>
        <taxon>Phlebia</taxon>
    </lineage>
</organism>
<dbReference type="Proteomes" id="UP001148662">
    <property type="component" value="Unassembled WGS sequence"/>
</dbReference>
<keyword evidence="2" id="KW-1185">Reference proteome</keyword>
<gene>
    <name evidence="1" type="ORF">NM688_g504</name>
</gene>
<evidence type="ECO:0000313" key="2">
    <source>
        <dbReference type="Proteomes" id="UP001148662"/>
    </source>
</evidence>
<proteinExistence type="predicted"/>
<comment type="caution">
    <text evidence="1">The sequence shown here is derived from an EMBL/GenBank/DDBJ whole genome shotgun (WGS) entry which is preliminary data.</text>
</comment>